<evidence type="ECO:0000313" key="2">
    <source>
        <dbReference type="Proteomes" id="UP000440578"/>
    </source>
</evidence>
<dbReference type="GO" id="GO:0035861">
    <property type="term" value="C:site of double-strand break"/>
    <property type="evidence" value="ECO:0007669"/>
    <property type="project" value="TreeGrafter"/>
</dbReference>
<dbReference type="GO" id="GO:0030870">
    <property type="term" value="C:Mre11 complex"/>
    <property type="evidence" value="ECO:0007669"/>
    <property type="project" value="TreeGrafter"/>
</dbReference>
<accession>A0A6A4W4I5</accession>
<dbReference type="Gene3D" id="3.60.21.10">
    <property type="match status" value="1"/>
</dbReference>
<dbReference type="GO" id="GO:0007095">
    <property type="term" value="P:mitotic G2 DNA damage checkpoint signaling"/>
    <property type="evidence" value="ECO:0007669"/>
    <property type="project" value="TreeGrafter"/>
</dbReference>
<dbReference type="OrthoDB" id="30417at2759"/>
<dbReference type="PANTHER" id="PTHR10139">
    <property type="entry name" value="DOUBLE-STRAND BREAK REPAIR PROTEIN MRE11"/>
    <property type="match status" value="1"/>
</dbReference>
<organism evidence="1 2">
    <name type="scientific">Amphibalanus amphitrite</name>
    <name type="common">Striped barnacle</name>
    <name type="synonym">Balanus amphitrite</name>
    <dbReference type="NCBI Taxonomy" id="1232801"/>
    <lineage>
        <taxon>Eukaryota</taxon>
        <taxon>Metazoa</taxon>
        <taxon>Ecdysozoa</taxon>
        <taxon>Arthropoda</taxon>
        <taxon>Crustacea</taxon>
        <taxon>Multicrustacea</taxon>
        <taxon>Cirripedia</taxon>
        <taxon>Thoracica</taxon>
        <taxon>Thoracicalcarea</taxon>
        <taxon>Balanomorpha</taxon>
        <taxon>Balanoidea</taxon>
        <taxon>Balanidae</taxon>
        <taxon>Amphibalaninae</taxon>
        <taxon>Amphibalanus</taxon>
    </lineage>
</organism>
<dbReference type="AlphaFoldDB" id="A0A6A4W4I5"/>
<proteinExistence type="predicted"/>
<comment type="caution">
    <text evidence="1">The sequence shown here is derived from an EMBL/GenBank/DDBJ whole genome shotgun (WGS) entry which is preliminary data.</text>
</comment>
<keyword evidence="2" id="KW-1185">Reference proteome</keyword>
<dbReference type="EMBL" id="VIIS01001419">
    <property type="protein sequence ID" value="KAF0298650.1"/>
    <property type="molecule type" value="Genomic_DNA"/>
</dbReference>
<name>A0A6A4W4I5_AMPAM</name>
<dbReference type="GO" id="GO:0000724">
    <property type="term" value="P:double-strand break repair via homologous recombination"/>
    <property type="evidence" value="ECO:0007669"/>
    <property type="project" value="TreeGrafter"/>
</dbReference>
<dbReference type="PANTHER" id="PTHR10139:SF1">
    <property type="entry name" value="DOUBLE-STRAND BREAK REPAIR PROTEIN MRE11"/>
    <property type="match status" value="1"/>
</dbReference>
<protein>
    <submittedName>
        <fullName evidence="1">Double-strand break repair protein mus-23</fullName>
    </submittedName>
</protein>
<gene>
    <name evidence="1" type="primary">mus-23_1</name>
    <name evidence="1" type="ORF">FJT64_004022</name>
</gene>
<dbReference type="GO" id="GO:0097552">
    <property type="term" value="P:mitochondrial double-strand break repair via homologous recombination"/>
    <property type="evidence" value="ECO:0007669"/>
    <property type="project" value="TreeGrafter"/>
</dbReference>
<dbReference type="Proteomes" id="UP000440578">
    <property type="component" value="Unassembled WGS sequence"/>
</dbReference>
<dbReference type="GO" id="GO:0042138">
    <property type="term" value="P:meiotic DNA double-strand break formation"/>
    <property type="evidence" value="ECO:0007669"/>
    <property type="project" value="TreeGrafter"/>
</dbReference>
<dbReference type="InterPro" id="IPR029052">
    <property type="entry name" value="Metallo-depent_PP-like"/>
</dbReference>
<dbReference type="GO" id="GO:0000723">
    <property type="term" value="P:telomere maintenance"/>
    <property type="evidence" value="ECO:0007669"/>
    <property type="project" value="TreeGrafter"/>
</dbReference>
<dbReference type="GO" id="GO:0000014">
    <property type="term" value="F:single-stranded DNA endodeoxyribonuclease activity"/>
    <property type="evidence" value="ECO:0007669"/>
    <property type="project" value="TreeGrafter"/>
</dbReference>
<evidence type="ECO:0000313" key="1">
    <source>
        <dbReference type="EMBL" id="KAF0298650.1"/>
    </source>
</evidence>
<dbReference type="SUPFAM" id="SSF56300">
    <property type="entry name" value="Metallo-dependent phosphatases"/>
    <property type="match status" value="1"/>
</dbReference>
<sequence>MKEPQVNFHDPNLNIAMPVFSIHGNHDDISGLGDTAALELLSVAGLINYFGRCTDLREVQLSPVLLQKGRTRLALYGLGNIRDERLHRIFTGGKDLGRDVLGLWATSRVVISEVVAPR</sequence>
<dbReference type="GO" id="GO:0006303">
    <property type="term" value="P:double-strand break repair via nonhomologous end joining"/>
    <property type="evidence" value="ECO:0007669"/>
    <property type="project" value="TreeGrafter"/>
</dbReference>
<reference evidence="1 2" key="1">
    <citation type="submission" date="2019-07" db="EMBL/GenBank/DDBJ databases">
        <title>Draft genome assembly of a fouling barnacle, Amphibalanus amphitrite (Darwin, 1854): The first reference genome for Thecostraca.</title>
        <authorList>
            <person name="Kim W."/>
        </authorList>
    </citation>
    <scope>NUCLEOTIDE SEQUENCE [LARGE SCALE GENOMIC DNA]</scope>
    <source>
        <strain evidence="1">SNU_AA5</strain>
        <tissue evidence="1">Soma without cirri and trophi</tissue>
    </source>
</reference>